<feature type="compositionally biased region" description="Acidic residues" evidence="3">
    <location>
        <begin position="714"/>
        <end position="724"/>
    </location>
</feature>
<dbReference type="PANTHER" id="PTHR47185">
    <property type="entry name" value="PX DOMAIN-CONTAINING PROTEIN YPR097W"/>
    <property type="match status" value="1"/>
</dbReference>
<evidence type="ECO:0000256" key="3">
    <source>
        <dbReference type="SAM" id="MobiDB-lite"/>
    </source>
</evidence>
<dbReference type="InterPro" id="IPR006722">
    <property type="entry name" value="Sedlin"/>
</dbReference>
<dbReference type="CDD" id="cd14854">
    <property type="entry name" value="TRAPPC2L"/>
    <property type="match status" value="1"/>
</dbReference>
<evidence type="ECO:0000313" key="6">
    <source>
        <dbReference type="Proteomes" id="UP000703661"/>
    </source>
</evidence>
<dbReference type="SUPFAM" id="SSF64356">
    <property type="entry name" value="SNARE-like"/>
    <property type="match status" value="1"/>
</dbReference>
<dbReference type="PROSITE" id="PS50195">
    <property type="entry name" value="PX"/>
    <property type="match status" value="1"/>
</dbReference>
<feature type="domain" description="PX" evidence="4">
    <location>
        <begin position="334"/>
        <end position="451"/>
    </location>
</feature>
<dbReference type="Pfam" id="PF12825">
    <property type="entry name" value="DUF3818"/>
    <property type="match status" value="1"/>
</dbReference>
<proteinExistence type="inferred from homology"/>
<dbReference type="EMBL" id="JAAAID010000050">
    <property type="protein sequence ID" value="KAG0023591.1"/>
    <property type="molecule type" value="Genomic_DNA"/>
</dbReference>
<dbReference type="SUPFAM" id="SSF64268">
    <property type="entry name" value="PX domain"/>
    <property type="match status" value="1"/>
</dbReference>
<dbReference type="InterPro" id="IPR036871">
    <property type="entry name" value="PX_dom_sf"/>
</dbReference>
<keyword evidence="6" id="KW-1185">Reference proteome</keyword>
<organism evidence="5 6">
    <name type="scientific">Entomortierella chlamydospora</name>
    <dbReference type="NCBI Taxonomy" id="101097"/>
    <lineage>
        <taxon>Eukaryota</taxon>
        <taxon>Fungi</taxon>
        <taxon>Fungi incertae sedis</taxon>
        <taxon>Mucoromycota</taxon>
        <taxon>Mortierellomycotina</taxon>
        <taxon>Mortierellomycetes</taxon>
        <taxon>Mortierellales</taxon>
        <taxon>Mortierellaceae</taxon>
        <taxon>Entomortierella</taxon>
    </lineage>
</organism>
<dbReference type="GO" id="GO:0035091">
    <property type="term" value="F:phosphatidylinositol binding"/>
    <property type="evidence" value="ECO:0007669"/>
    <property type="project" value="InterPro"/>
</dbReference>
<dbReference type="Gene3D" id="3.30.450.70">
    <property type="match status" value="1"/>
</dbReference>
<dbReference type="GO" id="GO:0006888">
    <property type="term" value="P:endoplasmic reticulum to Golgi vesicle-mediated transport"/>
    <property type="evidence" value="ECO:0007669"/>
    <property type="project" value="InterPro"/>
</dbReference>
<reference evidence="5" key="1">
    <citation type="journal article" date="2020" name="Fungal Divers.">
        <title>Resolving the Mortierellaceae phylogeny through synthesis of multi-gene phylogenetics and phylogenomics.</title>
        <authorList>
            <person name="Vandepol N."/>
            <person name="Liber J."/>
            <person name="Desiro A."/>
            <person name="Na H."/>
            <person name="Kennedy M."/>
            <person name="Barry K."/>
            <person name="Grigoriev I.V."/>
            <person name="Miller A.N."/>
            <person name="O'Donnell K."/>
            <person name="Stajich J.E."/>
            <person name="Bonito G."/>
        </authorList>
    </citation>
    <scope>NUCLEOTIDE SEQUENCE</scope>
    <source>
        <strain evidence="5">NRRL 2769</strain>
    </source>
</reference>
<comment type="similarity">
    <text evidence="1">Belongs to the TRAPP small subunits family. Sedlin subfamily.</text>
</comment>
<dbReference type="OrthoDB" id="18320at2759"/>
<evidence type="ECO:0000256" key="1">
    <source>
        <dbReference type="ARBA" id="ARBA00006626"/>
    </source>
</evidence>
<name>A0A9P6N4F4_9FUNG</name>
<dbReference type="InterPro" id="IPR024554">
    <property type="entry name" value="LEC1-like_C"/>
</dbReference>
<dbReference type="InterPro" id="IPR011012">
    <property type="entry name" value="Longin-like_dom_sf"/>
</dbReference>
<comment type="caution">
    <text evidence="5">The sequence shown here is derived from an EMBL/GenBank/DDBJ whole genome shotgun (WGS) entry which is preliminary data.</text>
</comment>
<dbReference type="InterPro" id="IPR001683">
    <property type="entry name" value="PX_dom"/>
</dbReference>
<dbReference type="Pfam" id="PF12828">
    <property type="entry name" value="PXB"/>
    <property type="match status" value="1"/>
</dbReference>
<feature type="region of interest" description="Disordered" evidence="3">
    <location>
        <begin position="710"/>
        <end position="738"/>
    </location>
</feature>
<dbReference type="Proteomes" id="UP000703661">
    <property type="component" value="Unassembled WGS sequence"/>
</dbReference>
<dbReference type="InterPro" id="IPR024555">
    <property type="entry name" value="PX-associated"/>
</dbReference>
<dbReference type="Pfam" id="PF04628">
    <property type="entry name" value="Sedlin_N"/>
    <property type="match status" value="1"/>
</dbReference>
<evidence type="ECO:0000256" key="2">
    <source>
        <dbReference type="ARBA" id="ARBA00024408"/>
    </source>
</evidence>
<dbReference type="Pfam" id="PF00787">
    <property type="entry name" value="PX"/>
    <property type="match status" value="1"/>
</dbReference>
<dbReference type="InterPro" id="IPR047168">
    <property type="entry name" value="LEC1-like"/>
</dbReference>
<dbReference type="SMART" id="SM00312">
    <property type="entry name" value="PX"/>
    <property type="match status" value="1"/>
</dbReference>
<dbReference type="Gene3D" id="3.30.1520.10">
    <property type="entry name" value="Phox-like domain"/>
    <property type="match status" value="1"/>
</dbReference>
<evidence type="ECO:0000259" key="4">
    <source>
        <dbReference type="PROSITE" id="PS50195"/>
    </source>
</evidence>
<dbReference type="PANTHER" id="PTHR47185:SF1">
    <property type="entry name" value="PX DOMAIN-CONTAINING PROTEIN YPR097W"/>
    <property type="match status" value="1"/>
</dbReference>
<sequence>MANINISCIAIIGKQASNNPLYIKNFNPSHADLKYHYIAHTSCDVMEERAAMKAQDMYLGALFSMEDLSVYGYMTNTKIKFITVLTVPDVIIKDLDMKNVFRRIHVAYTNLTCNPFYEIDSQKMIKSKQFDSEIEAIGRGRALEGGNRNSVPANASSVLTPSQEHYLKKYLFGVLIKNELEILQRDPHQALPNLGGPFDPKDEHADSTTPFLRYLFESIVVPFPFLTSNNGELWPKLQLFMDEWAKIDDGGNGVEREEMLRRNRLKNKCEKTMVLMYSMSVKTVQQRAQEKEEELRKEKGLEGSLGGLQLSSTDAPTPPVSVTGPLTIIHGFRINVAGIRVVREKRHVREHEHAIFLVSSTFPDGMEYVVARRYTQFRQLYVSLREEFPQYEFPLPPASLSSKSGSSGVKAAREKDRVSLRGYLHNLAKISPDVVNSVFFVNFLTKDPATLTADETKDFKVRAALDESRKEQQAKFDKEVAKKVEELDKQLKQVKAELLQPNGVTRLFAAFREHEKVEDLPPLYQATFEWGCMDFASTLYHVFTASDDATLNFMQLKRTQMLMPYRAMWGILKVSNPVAIMKGIMDLFLAQPFGSRSLIQRIISVNIQEEITEYKKDVTQLEASINDPGLCEKIRNYVYAPKAVVEKIFSNVDLYDITDVNLVMDVLKSDQIQPLLQAGQIQRVFDAYQQLEMDDARKIRLAREQQAFANGEGDLSDQSDDESNGADTTSSSEAPRIFHSSKKGHIKANAISQMNLIRLLQQLLVTQLRIRDKERMMDLVFQGVTGEIFKELVSIFYQPLVQVYKAANVADSLMDVKDFVDELVKIVEQADVTDDGQSGKTPISTLYLNLVKKHLPSFYRFVHSVHKQNDGLFHDLLEWIESILTFLRTGYARTRINYKTEEEIRAAVDLDEFVKTNVDKSQWEALQKEAESLREYFVLVKDRKREEVRRMAGLDRGSSPTQSAREREVIANELRGMGMREEYVDELEMINYHNHEDEAEGALKVPQVPVIDNLKSPFVKVMDKTLFQSARE</sequence>
<gene>
    <name evidence="5" type="ORF">BGZ80_008916</name>
</gene>
<protein>
    <recommendedName>
        <fullName evidence="2">Trafficking protein particle complex subunit 2-like protein</fullName>
    </recommendedName>
</protein>
<accession>A0A9P6N4F4</accession>
<dbReference type="InterPro" id="IPR044760">
    <property type="entry name" value="TRAPPC2L"/>
</dbReference>
<evidence type="ECO:0000313" key="5">
    <source>
        <dbReference type="EMBL" id="KAG0023591.1"/>
    </source>
</evidence>
<dbReference type="AlphaFoldDB" id="A0A9P6N4F4"/>
<dbReference type="GO" id="GO:0005737">
    <property type="term" value="C:cytoplasm"/>
    <property type="evidence" value="ECO:0007669"/>
    <property type="project" value="GOC"/>
</dbReference>